<evidence type="ECO:0000256" key="3">
    <source>
        <dbReference type="ARBA" id="ARBA00022475"/>
    </source>
</evidence>
<evidence type="ECO:0000256" key="4">
    <source>
        <dbReference type="ARBA" id="ARBA00022692"/>
    </source>
</evidence>
<dbReference type="PANTHER" id="PTHR43266:SF2">
    <property type="entry name" value="MAJOR FACILITATOR SUPERFAMILY (MFS) PROFILE DOMAIN-CONTAINING PROTEIN"/>
    <property type="match status" value="1"/>
</dbReference>
<gene>
    <name evidence="8" type="ORF">AVDCRST_MAG59-2847</name>
</gene>
<dbReference type="CDD" id="cd06173">
    <property type="entry name" value="MFS_MefA_like"/>
    <property type="match status" value="1"/>
</dbReference>
<feature type="transmembrane region" description="Helical" evidence="7">
    <location>
        <begin position="134"/>
        <end position="151"/>
    </location>
</feature>
<evidence type="ECO:0000256" key="1">
    <source>
        <dbReference type="ARBA" id="ARBA00004651"/>
    </source>
</evidence>
<evidence type="ECO:0000256" key="6">
    <source>
        <dbReference type="ARBA" id="ARBA00023136"/>
    </source>
</evidence>
<feature type="transmembrane region" description="Helical" evidence="7">
    <location>
        <begin position="45"/>
        <end position="71"/>
    </location>
</feature>
<feature type="transmembrane region" description="Helical" evidence="7">
    <location>
        <begin position="352"/>
        <end position="377"/>
    </location>
</feature>
<feature type="transmembrane region" description="Helical" evidence="7">
    <location>
        <begin position="417"/>
        <end position="436"/>
    </location>
</feature>
<protein>
    <submittedName>
        <fullName evidence="8">Uncharacterized MFS-type transporter</fullName>
    </submittedName>
</protein>
<feature type="transmembrane region" description="Helical" evidence="7">
    <location>
        <begin position="327"/>
        <end position="346"/>
    </location>
</feature>
<evidence type="ECO:0000313" key="8">
    <source>
        <dbReference type="EMBL" id="CAA9563928.1"/>
    </source>
</evidence>
<evidence type="ECO:0000256" key="7">
    <source>
        <dbReference type="SAM" id="Phobius"/>
    </source>
</evidence>
<dbReference type="AlphaFoldDB" id="A0A6J4UZS6"/>
<dbReference type="InterPro" id="IPR036259">
    <property type="entry name" value="MFS_trans_sf"/>
</dbReference>
<accession>A0A6J4UZS6</accession>
<dbReference type="Pfam" id="PF05977">
    <property type="entry name" value="MFS_3"/>
    <property type="match status" value="1"/>
</dbReference>
<name>A0A6J4UZS6_9BACT</name>
<evidence type="ECO:0000256" key="2">
    <source>
        <dbReference type="ARBA" id="ARBA00022448"/>
    </source>
</evidence>
<keyword evidence="4 7" id="KW-0812">Transmembrane</keyword>
<feature type="transmembrane region" description="Helical" evidence="7">
    <location>
        <begin position="77"/>
        <end position="102"/>
    </location>
</feature>
<comment type="subcellular location">
    <subcellularLocation>
        <location evidence="1">Cell membrane</location>
        <topology evidence="1">Multi-pass membrane protein</topology>
    </subcellularLocation>
</comment>
<organism evidence="8">
    <name type="scientific">uncultured Thermomicrobiales bacterium</name>
    <dbReference type="NCBI Taxonomy" id="1645740"/>
    <lineage>
        <taxon>Bacteria</taxon>
        <taxon>Pseudomonadati</taxon>
        <taxon>Thermomicrobiota</taxon>
        <taxon>Thermomicrobia</taxon>
        <taxon>Thermomicrobiales</taxon>
        <taxon>environmental samples</taxon>
    </lineage>
</organism>
<feature type="transmembrane region" description="Helical" evidence="7">
    <location>
        <begin position="297"/>
        <end position="315"/>
    </location>
</feature>
<keyword evidence="3" id="KW-1003">Cell membrane</keyword>
<keyword evidence="5 7" id="KW-1133">Transmembrane helix</keyword>
<proteinExistence type="predicted"/>
<dbReference type="InterPro" id="IPR010290">
    <property type="entry name" value="TM_effector"/>
</dbReference>
<evidence type="ECO:0000256" key="5">
    <source>
        <dbReference type="ARBA" id="ARBA00022989"/>
    </source>
</evidence>
<feature type="transmembrane region" description="Helical" evidence="7">
    <location>
        <begin position="263"/>
        <end position="285"/>
    </location>
</feature>
<reference evidence="8" key="1">
    <citation type="submission" date="2020-02" db="EMBL/GenBank/DDBJ databases">
        <authorList>
            <person name="Meier V. D."/>
        </authorList>
    </citation>
    <scope>NUCLEOTIDE SEQUENCE</scope>
    <source>
        <strain evidence="8">AVDCRST_MAG59</strain>
    </source>
</reference>
<dbReference type="SUPFAM" id="SSF103473">
    <property type="entry name" value="MFS general substrate transporter"/>
    <property type="match status" value="1"/>
</dbReference>
<dbReference type="Gene3D" id="1.20.1250.20">
    <property type="entry name" value="MFS general substrate transporter like domains"/>
    <property type="match status" value="1"/>
</dbReference>
<dbReference type="PANTHER" id="PTHR43266">
    <property type="entry name" value="MACROLIDE-EFFLUX PROTEIN"/>
    <property type="match status" value="1"/>
</dbReference>
<dbReference type="EMBL" id="CADCWF010000189">
    <property type="protein sequence ID" value="CAA9563928.1"/>
    <property type="molecule type" value="Genomic_DNA"/>
</dbReference>
<keyword evidence="6 7" id="KW-0472">Membrane</keyword>
<keyword evidence="2" id="KW-0813">Transport</keyword>
<sequence>MPLFPQPTHLDALLRDPGLCCCPAAGTPGRRGGQRVRTVLRQRDFALLWFAGLVSLTGDWMLVVALPVAVYRLTGSALATGGVLVANKLSALVLGSVAGVFVDRWDRKRTMVVGNLVRAPVLLLLVAVDSAERVWIVYVVAAAVSAMGQFFRPAESALLPRLVGAEHLVPANALNALNDNLSRLVGPALGGLVAAWFGLGGVAVVDAASFLVAAGMIAAIAAPTGPPRTAAKDAAAATRPGAAVWGEWLAGLRLIRDHPVLRVVFGVFAIASLGEGVMQTAFWIYVDQSLGGGAREAGWLLSAQAVGGLVGAGVVGARFQTRSPVALLGWGAIGLGLTDLVLFNYPAVVPGIWLGMALMTVGGVPATAFGTGYTGALQTEAADAYRGRVFGALGATSALFMIVGAAVAGLATERLGAVAVLTVDSLAYIAAGAFALRTLATRAATRLGREAPGGPKPTPPV</sequence>
<feature type="transmembrane region" description="Helical" evidence="7">
    <location>
        <begin position="389"/>
        <end position="411"/>
    </location>
</feature>
<dbReference type="GO" id="GO:0005886">
    <property type="term" value="C:plasma membrane"/>
    <property type="evidence" value="ECO:0007669"/>
    <property type="project" value="UniProtKB-SubCell"/>
</dbReference>